<evidence type="ECO:0000256" key="10">
    <source>
        <dbReference type="ARBA" id="ARBA00022741"/>
    </source>
</evidence>
<dbReference type="EC" id="2.7.6.1" evidence="4"/>
<evidence type="ECO:0000313" key="18">
    <source>
        <dbReference type="EMBL" id="KXN74171.1"/>
    </source>
</evidence>
<evidence type="ECO:0000256" key="14">
    <source>
        <dbReference type="ARBA" id="ARBA00040334"/>
    </source>
</evidence>
<protein>
    <recommendedName>
        <fullName evidence="14">Ribose-phosphate pyrophosphokinase 1</fullName>
        <ecNumber evidence="4">2.7.6.1</ecNumber>
    </recommendedName>
    <alternativeName>
        <fullName evidence="16">Phosphoribosyl pyrophosphate synthase 1</fullName>
    </alternativeName>
</protein>
<dbReference type="InterPro" id="IPR029057">
    <property type="entry name" value="PRTase-like"/>
</dbReference>
<evidence type="ECO:0000256" key="8">
    <source>
        <dbReference type="ARBA" id="ARBA00022723"/>
    </source>
</evidence>
<dbReference type="FunFam" id="3.40.50.2020:FF:000017">
    <property type="entry name" value="Ribose-phosphate pyrophosphokinase 1"/>
    <property type="match status" value="1"/>
</dbReference>
<evidence type="ECO:0000256" key="3">
    <source>
        <dbReference type="ARBA" id="ARBA00006478"/>
    </source>
</evidence>
<evidence type="ECO:0000256" key="4">
    <source>
        <dbReference type="ARBA" id="ARBA00013247"/>
    </source>
</evidence>
<evidence type="ECO:0000256" key="1">
    <source>
        <dbReference type="ARBA" id="ARBA00004496"/>
    </source>
</evidence>
<sequence length="323" mass="35343">MRQVKIFAGSSHPELANLISERLGHPLAPIVSKKFSNGETGVEVGASVRDEDVFIIQSGSGKVNDNLMELLILVNACKTASARRITVIVPYYPYSKQSKKKQQRGAITAKLIANMLNVAGADHFITMDLHASQMQGFFQKPIDNLFAEPSITKWIKDRVPDYRSGVVVAKNAGGAKRVTSLADSLDLDFAIIHNDGQGFLPGEKEEGITLVGEVENKVAFLVDDMCDKVGSFIQAAEYLMKIGKAQRVIIIATHGILSGDALPSIECCESIHQIVVTNTYPIPEEKRRMSSKLVIIDISGTFAEAIRRTHNGESISYLFKTPL</sequence>
<reference evidence="18 19" key="1">
    <citation type="journal article" date="2015" name="Genome Biol. Evol.">
        <title>Phylogenomic analyses indicate that early fungi evolved digesting cell walls of algal ancestors of land plants.</title>
        <authorList>
            <person name="Chang Y."/>
            <person name="Wang S."/>
            <person name="Sekimoto S."/>
            <person name="Aerts A.L."/>
            <person name="Choi C."/>
            <person name="Clum A."/>
            <person name="LaButti K.M."/>
            <person name="Lindquist E.A."/>
            <person name="Yee Ngan C."/>
            <person name="Ohm R.A."/>
            <person name="Salamov A.A."/>
            <person name="Grigoriev I.V."/>
            <person name="Spatafora J.W."/>
            <person name="Berbee M.L."/>
        </authorList>
    </citation>
    <scope>NUCLEOTIDE SEQUENCE [LARGE SCALE GENOMIC DNA]</scope>
    <source>
        <strain evidence="18 19">NRRL 28638</strain>
    </source>
</reference>
<dbReference type="STRING" id="796925.A0A137PGV7"/>
<dbReference type="InterPro" id="IPR000842">
    <property type="entry name" value="PRib_PP_synth_CS"/>
</dbReference>
<dbReference type="EMBL" id="KQ964427">
    <property type="protein sequence ID" value="KXN74171.1"/>
    <property type="molecule type" value="Genomic_DNA"/>
</dbReference>
<comment type="catalytic activity">
    <reaction evidence="15">
        <text>D-ribose 5-phosphate + ATP = 5-phospho-alpha-D-ribose 1-diphosphate + AMP + H(+)</text>
        <dbReference type="Rhea" id="RHEA:15609"/>
        <dbReference type="ChEBI" id="CHEBI:15378"/>
        <dbReference type="ChEBI" id="CHEBI:30616"/>
        <dbReference type="ChEBI" id="CHEBI:58017"/>
        <dbReference type="ChEBI" id="CHEBI:78346"/>
        <dbReference type="ChEBI" id="CHEBI:456215"/>
        <dbReference type="EC" id="2.7.6.1"/>
    </reaction>
</comment>
<comment type="subcellular location">
    <subcellularLocation>
        <location evidence="1">Cytoplasm</location>
    </subcellularLocation>
</comment>
<dbReference type="PANTHER" id="PTHR10210">
    <property type="entry name" value="RIBOSE-PHOSPHATE DIPHOSPHOKINASE FAMILY MEMBER"/>
    <property type="match status" value="1"/>
</dbReference>
<dbReference type="OMA" id="CKMKKHR"/>
<feature type="domain" description="Ribose-phosphate pyrophosphokinase N-terminal" evidence="17">
    <location>
        <begin position="4"/>
        <end position="120"/>
    </location>
</feature>
<name>A0A137PGV7_CONC2</name>
<evidence type="ECO:0000256" key="7">
    <source>
        <dbReference type="ARBA" id="ARBA00022679"/>
    </source>
</evidence>
<evidence type="ECO:0000256" key="6">
    <source>
        <dbReference type="ARBA" id="ARBA00022553"/>
    </source>
</evidence>
<dbReference type="GO" id="GO:0006015">
    <property type="term" value="P:5-phosphoribose 1-diphosphate biosynthetic process"/>
    <property type="evidence" value="ECO:0007669"/>
    <property type="project" value="EnsemblFungi"/>
</dbReference>
<dbReference type="GO" id="GO:0005524">
    <property type="term" value="F:ATP binding"/>
    <property type="evidence" value="ECO:0007669"/>
    <property type="project" value="UniProtKB-KW"/>
</dbReference>
<evidence type="ECO:0000256" key="2">
    <source>
        <dbReference type="ARBA" id="ARBA00004996"/>
    </source>
</evidence>
<dbReference type="GO" id="GO:0016301">
    <property type="term" value="F:kinase activity"/>
    <property type="evidence" value="ECO:0007669"/>
    <property type="project" value="UniProtKB-KW"/>
</dbReference>
<dbReference type="PANTHER" id="PTHR10210:SF57">
    <property type="entry name" value="RIBOSE-PHOSPHATE DIPHOSPHOKINASE"/>
    <property type="match status" value="1"/>
</dbReference>
<evidence type="ECO:0000256" key="5">
    <source>
        <dbReference type="ARBA" id="ARBA00022490"/>
    </source>
</evidence>
<evidence type="ECO:0000256" key="11">
    <source>
        <dbReference type="ARBA" id="ARBA00022777"/>
    </source>
</evidence>
<evidence type="ECO:0000256" key="13">
    <source>
        <dbReference type="ARBA" id="ARBA00022842"/>
    </source>
</evidence>
<dbReference type="GO" id="GO:0009156">
    <property type="term" value="P:ribonucleoside monophosphate biosynthetic process"/>
    <property type="evidence" value="ECO:0007669"/>
    <property type="project" value="InterPro"/>
</dbReference>
<keyword evidence="6" id="KW-0597">Phosphoprotein</keyword>
<comment type="pathway">
    <text evidence="2">Metabolic intermediate biosynthesis; 5-phospho-alpha-D-ribose 1-diphosphate biosynthesis; 5-phospho-alpha-D-ribose 1-diphosphate from D-ribose 5-phosphate (route I): step 1/1.</text>
</comment>
<dbReference type="Gene3D" id="3.40.50.2020">
    <property type="match status" value="2"/>
</dbReference>
<evidence type="ECO:0000313" key="19">
    <source>
        <dbReference type="Proteomes" id="UP000070444"/>
    </source>
</evidence>
<dbReference type="NCBIfam" id="NF002320">
    <property type="entry name" value="PRK01259.1"/>
    <property type="match status" value="1"/>
</dbReference>
<keyword evidence="12" id="KW-0067">ATP-binding</keyword>
<evidence type="ECO:0000256" key="9">
    <source>
        <dbReference type="ARBA" id="ARBA00022727"/>
    </source>
</evidence>
<proteinExistence type="inferred from homology"/>
<comment type="similarity">
    <text evidence="3">Belongs to the ribose-phosphate pyrophosphokinase family.</text>
</comment>
<dbReference type="OrthoDB" id="413572at2759"/>
<keyword evidence="11 18" id="KW-0418">Kinase</keyword>
<dbReference type="InterPro" id="IPR000836">
    <property type="entry name" value="PRTase_dom"/>
</dbReference>
<dbReference type="GO" id="GO:0004749">
    <property type="term" value="F:ribose phosphate diphosphokinase activity"/>
    <property type="evidence" value="ECO:0007669"/>
    <property type="project" value="UniProtKB-EC"/>
</dbReference>
<evidence type="ECO:0000256" key="15">
    <source>
        <dbReference type="ARBA" id="ARBA00049535"/>
    </source>
</evidence>
<dbReference type="SUPFAM" id="SSF53271">
    <property type="entry name" value="PRTase-like"/>
    <property type="match status" value="2"/>
</dbReference>
<evidence type="ECO:0000256" key="16">
    <source>
        <dbReference type="ARBA" id="ARBA00077829"/>
    </source>
</evidence>
<dbReference type="Proteomes" id="UP000070444">
    <property type="component" value="Unassembled WGS sequence"/>
</dbReference>
<keyword evidence="13" id="KW-0460">Magnesium</keyword>
<keyword evidence="7" id="KW-0808">Transferase</keyword>
<organism evidence="18 19">
    <name type="scientific">Conidiobolus coronatus (strain ATCC 28846 / CBS 209.66 / NRRL 28638)</name>
    <name type="common">Delacroixia coronata</name>
    <dbReference type="NCBI Taxonomy" id="796925"/>
    <lineage>
        <taxon>Eukaryota</taxon>
        <taxon>Fungi</taxon>
        <taxon>Fungi incertae sedis</taxon>
        <taxon>Zoopagomycota</taxon>
        <taxon>Entomophthoromycotina</taxon>
        <taxon>Entomophthoromycetes</taxon>
        <taxon>Entomophthorales</taxon>
        <taxon>Ancylistaceae</taxon>
        <taxon>Conidiobolus</taxon>
    </lineage>
</organism>
<keyword evidence="5" id="KW-0963">Cytoplasm</keyword>
<evidence type="ECO:0000259" key="17">
    <source>
        <dbReference type="Pfam" id="PF13793"/>
    </source>
</evidence>
<dbReference type="FunFam" id="3.40.50.2020:FF:000043">
    <property type="entry name" value="Ribose-phosphate pyrophosphokinase 1"/>
    <property type="match status" value="1"/>
</dbReference>
<dbReference type="GO" id="GO:0006164">
    <property type="term" value="P:purine nucleotide biosynthetic process"/>
    <property type="evidence" value="ECO:0007669"/>
    <property type="project" value="TreeGrafter"/>
</dbReference>
<dbReference type="GO" id="GO:0005737">
    <property type="term" value="C:cytoplasm"/>
    <property type="evidence" value="ECO:0007669"/>
    <property type="project" value="UniProtKB-SubCell"/>
</dbReference>
<dbReference type="InterPro" id="IPR029099">
    <property type="entry name" value="Pribosyltran_N"/>
</dbReference>
<dbReference type="GO" id="GO:0002189">
    <property type="term" value="C:ribose phosphate diphosphokinase complex"/>
    <property type="evidence" value="ECO:0007669"/>
    <property type="project" value="EnsemblFungi"/>
</dbReference>
<dbReference type="NCBIfam" id="TIGR01251">
    <property type="entry name" value="ribP_PPkin"/>
    <property type="match status" value="1"/>
</dbReference>
<dbReference type="Pfam" id="PF13793">
    <property type="entry name" value="Pribosyltran_N"/>
    <property type="match status" value="1"/>
</dbReference>
<dbReference type="SMART" id="SM01400">
    <property type="entry name" value="Pribosyltran_N"/>
    <property type="match status" value="1"/>
</dbReference>
<keyword evidence="8" id="KW-0479">Metal-binding</keyword>
<dbReference type="AlphaFoldDB" id="A0A137PGV7"/>
<dbReference type="PROSITE" id="PS00114">
    <property type="entry name" value="PRPP_SYNTHASE"/>
    <property type="match status" value="1"/>
</dbReference>
<keyword evidence="10" id="KW-0547">Nucleotide-binding</keyword>
<gene>
    <name evidence="18" type="ORF">CONCODRAFT_77023</name>
</gene>
<dbReference type="Pfam" id="PF14572">
    <property type="entry name" value="Pribosyl_synth"/>
    <property type="match status" value="1"/>
</dbReference>
<accession>A0A137PGV7</accession>
<dbReference type="GO" id="GO:0000287">
    <property type="term" value="F:magnesium ion binding"/>
    <property type="evidence" value="ECO:0007669"/>
    <property type="project" value="InterPro"/>
</dbReference>
<keyword evidence="19" id="KW-1185">Reference proteome</keyword>
<keyword evidence="9" id="KW-0545">Nucleotide biosynthesis</keyword>
<dbReference type="CDD" id="cd06223">
    <property type="entry name" value="PRTases_typeI"/>
    <property type="match status" value="1"/>
</dbReference>
<dbReference type="InterPro" id="IPR005946">
    <property type="entry name" value="Rib-P_diPkinase"/>
</dbReference>
<evidence type="ECO:0000256" key="12">
    <source>
        <dbReference type="ARBA" id="ARBA00022840"/>
    </source>
</evidence>